<dbReference type="InParanoid" id="C5KWD9"/>
<sequence>MTKQQERKLLQENDACERNDITTVGQEAPMPDSDPQAGVLETLNETKIRVMPCIIPVVMIHVM</sequence>
<organism evidence="3">
    <name type="scientific">Perkinsus marinus (strain ATCC 50983 / TXsc)</name>
    <dbReference type="NCBI Taxonomy" id="423536"/>
    <lineage>
        <taxon>Eukaryota</taxon>
        <taxon>Sar</taxon>
        <taxon>Alveolata</taxon>
        <taxon>Perkinsozoa</taxon>
        <taxon>Perkinsea</taxon>
        <taxon>Perkinsida</taxon>
        <taxon>Perkinsidae</taxon>
        <taxon>Perkinsus</taxon>
    </lineage>
</organism>
<dbReference type="GeneID" id="9056946"/>
<protein>
    <submittedName>
        <fullName evidence="2">Uncharacterized protein</fullName>
    </submittedName>
</protein>
<dbReference type="EMBL" id="GG676994">
    <property type="protein sequence ID" value="EER11250.1"/>
    <property type="molecule type" value="Genomic_DNA"/>
</dbReference>
<proteinExistence type="predicted"/>
<dbReference type="RefSeq" id="XP_002779455.1">
    <property type="nucleotide sequence ID" value="XM_002779409.1"/>
</dbReference>
<keyword evidence="3" id="KW-1185">Reference proteome</keyword>
<evidence type="ECO:0000313" key="2">
    <source>
        <dbReference type="EMBL" id="EER11250.1"/>
    </source>
</evidence>
<dbReference type="AlphaFoldDB" id="C5KWD9"/>
<dbReference type="Proteomes" id="UP000007800">
    <property type="component" value="Unassembled WGS sequence"/>
</dbReference>
<reference evidence="2 3" key="1">
    <citation type="submission" date="2008-07" db="EMBL/GenBank/DDBJ databases">
        <authorList>
            <person name="El-Sayed N."/>
            <person name="Caler E."/>
            <person name="Inman J."/>
            <person name="Amedeo P."/>
            <person name="Hass B."/>
            <person name="Wortman J."/>
        </authorList>
    </citation>
    <scope>NUCLEOTIDE SEQUENCE [LARGE SCALE GENOMIC DNA]</scope>
    <source>
        <strain evidence="3">ATCC 50983 / TXsc</strain>
    </source>
</reference>
<evidence type="ECO:0000313" key="3">
    <source>
        <dbReference type="Proteomes" id="UP000007800"/>
    </source>
</evidence>
<feature type="compositionally biased region" description="Basic and acidic residues" evidence="1">
    <location>
        <begin position="1"/>
        <end position="20"/>
    </location>
</feature>
<feature type="region of interest" description="Disordered" evidence="1">
    <location>
        <begin position="1"/>
        <end position="37"/>
    </location>
</feature>
<evidence type="ECO:0000256" key="1">
    <source>
        <dbReference type="SAM" id="MobiDB-lite"/>
    </source>
</evidence>
<gene>
    <name evidence="2" type="ORF">Pmar_PMAR014551</name>
</gene>
<name>C5KWD9_PERM5</name>
<accession>C5KWD9</accession>